<protein>
    <submittedName>
        <fullName evidence="1">Uncharacterized protein</fullName>
    </submittedName>
</protein>
<comment type="caution">
    <text evidence="1">The sequence shown here is derived from an EMBL/GenBank/DDBJ whole genome shotgun (WGS) entry which is preliminary data.</text>
</comment>
<proteinExistence type="predicted"/>
<evidence type="ECO:0000313" key="2">
    <source>
        <dbReference type="Proteomes" id="UP000664357"/>
    </source>
</evidence>
<reference evidence="1 2" key="2">
    <citation type="submission" date="2024-02" db="EMBL/GenBank/DDBJ databases">
        <title>The Genome Sequence of Enterococcus sp. DIV0159.</title>
        <authorList>
            <person name="Earl A."/>
            <person name="Manson A."/>
            <person name="Gilmore M."/>
            <person name="Sanders J."/>
            <person name="Shea T."/>
            <person name="Howe W."/>
            <person name="Livny J."/>
            <person name="Cuomo C."/>
            <person name="Neafsey D."/>
            <person name="Birren B."/>
        </authorList>
    </citation>
    <scope>NUCLEOTIDE SEQUENCE [LARGE SCALE GENOMIC DNA]</scope>
    <source>
        <strain evidence="1 2">665A</strain>
    </source>
</reference>
<accession>A0ABV0EIA9</accession>
<sequence length="81" mass="9073">MEPKDIVPVQLVDQTVPAATTPTRTSPVKNKVAARIKIGQAETHIYNGADKYILATILKELSFHSSRLHQDTLHFYCVLEN</sequence>
<dbReference type="RefSeq" id="WP_207704130.1">
    <property type="nucleotide sequence ID" value="NZ_JAFREL020000001.1"/>
</dbReference>
<organism evidence="1 2">
    <name type="scientific">Candidatus Enterococcus ferrettii</name>
    <dbReference type="NCBI Taxonomy" id="2815324"/>
    <lineage>
        <taxon>Bacteria</taxon>
        <taxon>Bacillati</taxon>
        <taxon>Bacillota</taxon>
        <taxon>Bacilli</taxon>
        <taxon>Lactobacillales</taxon>
        <taxon>Enterococcaceae</taxon>
        <taxon>Enterococcus</taxon>
    </lineage>
</organism>
<dbReference type="EMBL" id="JAFREL020000001">
    <property type="protein sequence ID" value="MEO1768376.1"/>
    <property type="molecule type" value="Genomic_DNA"/>
</dbReference>
<reference evidence="1 2" key="1">
    <citation type="submission" date="2021-03" db="EMBL/GenBank/DDBJ databases">
        <authorList>
            <person name="Gilmore M.S."/>
            <person name="Schwartzman J."/>
            <person name="Van Tyne D."/>
            <person name="Martin M."/>
            <person name="Earl A.M."/>
            <person name="Manson A.L."/>
            <person name="Straub T."/>
            <person name="Salamzade R."/>
            <person name="Saavedra J."/>
            <person name="Lebreton F."/>
            <person name="Prichula J."/>
            <person name="Schaufler K."/>
            <person name="Gaca A."/>
            <person name="Sgardioli B."/>
            <person name="Wagenaar J."/>
            <person name="Strong T."/>
        </authorList>
    </citation>
    <scope>NUCLEOTIDE SEQUENCE [LARGE SCALE GENOMIC DNA]</scope>
    <source>
        <strain evidence="1 2">665A</strain>
    </source>
</reference>
<name>A0ABV0EIA9_9ENTE</name>
<dbReference type="Proteomes" id="UP000664357">
    <property type="component" value="Unassembled WGS sequence"/>
</dbReference>
<keyword evidence="2" id="KW-1185">Reference proteome</keyword>
<evidence type="ECO:0000313" key="1">
    <source>
        <dbReference type="EMBL" id="MEO1768376.1"/>
    </source>
</evidence>
<gene>
    <name evidence="1" type="ORF">JZO67_000287</name>
</gene>